<evidence type="ECO:0000313" key="3">
    <source>
        <dbReference type="Proteomes" id="UP000260351"/>
    </source>
</evidence>
<comment type="caution">
    <text evidence="2">The sequence shown here is derived from an EMBL/GenBank/DDBJ whole genome shotgun (WGS) entry which is preliminary data.</text>
</comment>
<dbReference type="EMBL" id="QUZK01000018">
    <property type="protein sequence ID" value="RFF31604.1"/>
    <property type="molecule type" value="Genomic_DNA"/>
</dbReference>
<sequence>MHRIEVENDDVAADPGWIPWLVDGKRRGPPEDCGGVSGYQRLIGAVEAPPETLDEEGRDFVRWVGADFDPEEFNVSQARHALLVSAAWGCLKGR</sequence>
<gene>
    <name evidence="2" type="ORF">DZC52_04395</name>
</gene>
<dbReference type="Gene3D" id="3.10.290.30">
    <property type="entry name" value="MM3350-like"/>
    <property type="match status" value="1"/>
</dbReference>
<dbReference type="SUPFAM" id="SSF159941">
    <property type="entry name" value="MM3350-like"/>
    <property type="match status" value="1"/>
</dbReference>
<dbReference type="PANTHER" id="PTHR41878">
    <property type="entry name" value="LEXA REPRESSOR-RELATED"/>
    <property type="match status" value="1"/>
</dbReference>
<dbReference type="AlphaFoldDB" id="A0A3E1KAX9"/>
<evidence type="ECO:0000313" key="2">
    <source>
        <dbReference type="EMBL" id="RFF31604.1"/>
    </source>
</evidence>
<protein>
    <recommendedName>
        <fullName evidence="1">Plasmid pRiA4b Orf3-like domain-containing protein</fullName>
    </recommendedName>
</protein>
<dbReference type="InterPro" id="IPR024047">
    <property type="entry name" value="MM3350-like_sf"/>
</dbReference>
<dbReference type="PANTHER" id="PTHR41878:SF1">
    <property type="entry name" value="TNPR PROTEIN"/>
    <property type="match status" value="1"/>
</dbReference>
<keyword evidence="3" id="KW-1185">Reference proteome</keyword>
<accession>A0A3E1KAX9</accession>
<dbReference type="Pfam" id="PF07929">
    <property type="entry name" value="PRiA4_ORF3"/>
    <property type="match status" value="1"/>
</dbReference>
<reference evidence="2 3" key="1">
    <citation type="submission" date="2018-08" db="EMBL/GenBank/DDBJ databases">
        <title>Wenzhouxiangella salilacus sp. nov., a novel bacterium isolated from a saline lake in Xinjiang Province, China.</title>
        <authorList>
            <person name="Han S."/>
        </authorList>
    </citation>
    <scope>NUCLEOTIDE SEQUENCE [LARGE SCALE GENOMIC DNA]</scope>
    <source>
        <strain evidence="2 3">XDB06</strain>
    </source>
</reference>
<proteinExistence type="predicted"/>
<name>A0A3E1KAX9_9GAMM</name>
<dbReference type="InterPro" id="IPR012912">
    <property type="entry name" value="Plasmid_pRiA4b_Orf3-like"/>
</dbReference>
<dbReference type="OrthoDB" id="9816539at2"/>
<evidence type="ECO:0000259" key="1">
    <source>
        <dbReference type="Pfam" id="PF07929"/>
    </source>
</evidence>
<feature type="domain" description="Plasmid pRiA4b Orf3-like" evidence="1">
    <location>
        <begin position="2"/>
        <end position="76"/>
    </location>
</feature>
<dbReference type="Proteomes" id="UP000260351">
    <property type="component" value="Unassembled WGS sequence"/>
</dbReference>
<organism evidence="2 3">
    <name type="scientific">Wenzhouxiangella sediminis</name>
    <dbReference type="NCBI Taxonomy" id="1792836"/>
    <lineage>
        <taxon>Bacteria</taxon>
        <taxon>Pseudomonadati</taxon>
        <taxon>Pseudomonadota</taxon>
        <taxon>Gammaproteobacteria</taxon>
        <taxon>Chromatiales</taxon>
        <taxon>Wenzhouxiangellaceae</taxon>
        <taxon>Wenzhouxiangella</taxon>
    </lineage>
</organism>